<evidence type="ECO:0000313" key="1">
    <source>
        <dbReference type="EMBL" id="DAD99226.1"/>
    </source>
</evidence>
<reference evidence="1" key="1">
    <citation type="journal article" date="2021" name="Proc. Natl. Acad. Sci. U.S.A.">
        <title>A Catalog of Tens of Thousands of Viruses from Human Metagenomes Reveals Hidden Associations with Chronic Diseases.</title>
        <authorList>
            <person name="Tisza M.J."/>
            <person name="Buck C.B."/>
        </authorList>
    </citation>
    <scope>NUCLEOTIDE SEQUENCE</scope>
    <source>
        <strain evidence="1">Ctj994</strain>
    </source>
</reference>
<proteinExistence type="predicted"/>
<dbReference type="EMBL" id="BK015278">
    <property type="protein sequence ID" value="DAD99226.1"/>
    <property type="molecule type" value="Genomic_DNA"/>
</dbReference>
<organism evidence="1">
    <name type="scientific">Myoviridae sp. ctj994</name>
    <dbReference type="NCBI Taxonomy" id="2825160"/>
    <lineage>
        <taxon>Viruses</taxon>
        <taxon>Duplodnaviria</taxon>
        <taxon>Heunggongvirae</taxon>
        <taxon>Uroviricota</taxon>
        <taxon>Caudoviricetes</taxon>
    </lineage>
</organism>
<protein>
    <submittedName>
        <fullName evidence="1">Uncharacterized protein</fullName>
    </submittedName>
</protein>
<name>A0A8S5NYD0_9CAUD</name>
<sequence length="178" mass="19818">MADAKPRVKFNTAGNLLVSSTQLCDLLRVTPEIISRHHKAGMPKASVGWWNLREVLVYLGQAKGDNAKSKSASTRKLEAEADYKEAKAAREKKMLDVLNGEYVPRADVAQAWASRVLEMKTSFTKLGKRIGSEFTDPEERARVEKVVNGLVEEYLESYAREGEYTPKVKATGKDKSKG</sequence>
<accession>A0A8S5NYD0</accession>